<feature type="transmembrane region" description="Helical" evidence="5">
    <location>
        <begin position="113"/>
        <end position="140"/>
    </location>
</feature>
<gene>
    <name evidence="7" type="ORF">ACFQGB_13950</name>
</gene>
<keyword evidence="8" id="KW-1185">Reference proteome</keyword>
<dbReference type="GO" id="GO:0016020">
    <property type="term" value="C:membrane"/>
    <property type="evidence" value="ECO:0007669"/>
    <property type="project" value="UniProtKB-SubCell"/>
</dbReference>
<feature type="transmembrane region" description="Helical" evidence="5">
    <location>
        <begin position="33"/>
        <end position="52"/>
    </location>
</feature>
<dbReference type="Proteomes" id="UP001596395">
    <property type="component" value="Unassembled WGS sequence"/>
</dbReference>
<evidence type="ECO:0000256" key="3">
    <source>
        <dbReference type="ARBA" id="ARBA00022989"/>
    </source>
</evidence>
<dbReference type="PANTHER" id="PTHR43332:SF2">
    <property type="entry name" value="INNER MEMBRANE TRANSPORT PERMEASE YADH"/>
    <property type="match status" value="1"/>
</dbReference>
<keyword evidence="2 5" id="KW-0812">Transmembrane</keyword>
<feature type="transmembrane region" description="Helical" evidence="5">
    <location>
        <begin position="64"/>
        <end position="82"/>
    </location>
</feature>
<dbReference type="InterPro" id="IPR052522">
    <property type="entry name" value="ABC-2_transport_permease"/>
</dbReference>
<comment type="caution">
    <text evidence="7">The sequence shown here is derived from an EMBL/GenBank/DDBJ whole genome shotgun (WGS) entry which is preliminary data.</text>
</comment>
<evidence type="ECO:0000256" key="1">
    <source>
        <dbReference type="ARBA" id="ARBA00004141"/>
    </source>
</evidence>
<evidence type="ECO:0000256" key="5">
    <source>
        <dbReference type="SAM" id="Phobius"/>
    </source>
</evidence>
<feature type="transmembrane region" description="Helical" evidence="5">
    <location>
        <begin position="152"/>
        <end position="176"/>
    </location>
</feature>
<dbReference type="AlphaFoldDB" id="A0ABD5VF35"/>
<comment type="subcellular location">
    <subcellularLocation>
        <location evidence="1">Membrane</location>
        <topology evidence="1">Multi-pass membrane protein</topology>
    </subcellularLocation>
</comment>
<evidence type="ECO:0000313" key="7">
    <source>
        <dbReference type="EMBL" id="MFC6953970.1"/>
    </source>
</evidence>
<evidence type="ECO:0000256" key="2">
    <source>
        <dbReference type="ARBA" id="ARBA00022692"/>
    </source>
</evidence>
<keyword evidence="4 5" id="KW-0472">Membrane</keyword>
<evidence type="ECO:0000256" key="4">
    <source>
        <dbReference type="ARBA" id="ARBA00023136"/>
    </source>
</evidence>
<dbReference type="PROSITE" id="PS51012">
    <property type="entry name" value="ABC_TM2"/>
    <property type="match status" value="1"/>
</dbReference>
<evidence type="ECO:0000313" key="8">
    <source>
        <dbReference type="Proteomes" id="UP001596395"/>
    </source>
</evidence>
<dbReference type="PIRSF" id="PIRSF006648">
    <property type="entry name" value="DrrB"/>
    <property type="match status" value="1"/>
</dbReference>
<organism evidence="7 8">
    <name type="scientific">Halorubellus litoreus</name>
    <dbReference type="NCBI Taxonomy" id="755308"/>
    <lineage>
        <taxon>Archaea</taxon>
        <taxon>Methanobacteriati</taxon>
        <taxon>Methanobacteriota</taxon>
        <taxon>Stenosarchaea group</taxon>
        <taxon>Halobacteria</taxon>
        <taxon>Halobacteriales</taxon>
        <taxon>Halorubellaceae</taxon>
        <taxon>Halorubellus</taxon>
    </lineage>
</organism>
<sequence length="269" mass="29081">MSVASSIPGVSTGTVTLVRREILRYVRRPRNTFLPPFINNVLYFAVFGVILGERIGSYGDGIPYILFVLPGLVVLGAVSNGFENASFSIFHGRWNEYIHEVLTSPLSYGQTTFAYVAASTLRGVLVGIIIAIVGVAFTVAHPAYDLVSIAHPLYLAVALTLVAALFACIGVVGGLWARDFDYLTVLNQFLIRPLVFFGGVFYPLDALDGLAYTLSFLNPMVFTVDAVRYGFLDVNVLDPWLSLGVLAGATAVVFAIDVALVKRGYGLTE</sequence>
<reference evidence="7 8" key="1">
    <citation type="journal article" date="2019" name="Int. J. Syst. Evol. Microbiol.">
        <title>The Global Catalogue of Microorganisms (GCM) 10K type strain sequencing project: providing services to taxonomists for standard genome sequencing and annotation.</title>
        <authorList>
            <consortium name="The Broad Institute Genomics Platform"/>
            <consortium name="The Broad Institute Genome Sequencing Center for Infectious Disease"/>
            <person name="Wu L."/>
            <person name="Ma J."/>
        </authorList>
    </citation>
    <scope>NUCLEOTIDE SEQUENCE [LARGE SCALE GENOMIC DNA]</scope>
    <source>
        <strain evidence="7 8">GX26</strain>
    </source>
</reference>
<dbReference type="PANTHER" id="PTHR43332">
    <property type="entry name" value="INNER MEMBRANE TRANSPORT PERMEASE YADH-RELATED"/>
    <property type="match status" value="1"/>
</dbReference>
<keyword evidence="3 5" id="KW-1133">Transmembrane helix</keyword>
<feature type="transmembrane region" description="Helical" evidence="5">
    <location>
        <begin position="240"/>
        <end position="261"/>
    </location>
</feature>
<dbReference type="Pfam" id="PF01061">
    <property type="entry name" value="ABC2_membrane"/>
    <property type="match status" value="1"/>
</dbReference>
<feature type="transmembrane region" description="Helical" evidence="5">
    <location>
        <begin position="182"/>
        <end position="202"/>
    </location>
</feature>
<proteinExistence type="predicted"/>
<feature type="domain" description="ABC transmembrane type-2" evidence="6">
    <location>
        <begin position="27"/>
        <end position="264"/>
    </location>
</feature>
<dbReference type="InterPro" id="IPR047817">
    <property type="entry name" value="ABC2_TM_bact-type"/>
</dbReference>
<name>A0ABD5VF35_9EURY</name>
<dbReference type="RefSeq" id="WP_379762444.1">
    <property type="nucleotide sequence ID" value="NZ_JAZAQL010000002.1"/>
</dbReference>
<dbReference type="InterPro" id="IPR013525">
    <property type="entry name" value="ABC2_TM"/>
</dbReference>
<accession>A0ABD5VF35</accession>
<evidence type="ECO:0000259" key="6">
    <source>
        <dbReference type="PROSITE" id="PS51012"/>
    </source>
</evidence>
<protein>
    <submittedName>
        <fullName evidence="7">ABC transporter permease</fullName>
    </submittedName>
</protein>
<dbReference type="EMBL" id="JBHSXN010000002">
    <property type="protein sequence ID" value="MFC6953970.1"/>
    <property type="molecule type" value="Genomic_DNA"/>
</dbReference>
<dbReference type="InterPro" id="IPR000412">
    <property type="entry name" value="ABC_2_transport"/>
</dbReference>